<comment type="caution">
    <text evidence="2">The sequence shown here is derived from an EMBL/GenBank/DDBJ whole genome shotgun (WGS) entry which is preliminary data.</text>
</comment>
<dbReference type="Proteomes" id="UP001528411">
    <property type="component" value="Unassembled WGS sequence"/>
</dbReference>
<gene>
    <name evidence="2" type="ORF">PN838_23345</name>
</gene>
<evidence type="ECO:0000313" key="2">
    <source>
        <dbReference type="EMBL" id="MDC2891141.1"/>
    </source>
</evidence>
<keyword evidence="3" id="KW-1185">Reference proteome</keyword>
<sequence length="79" mass="8817">MISTGDFVFSRNSDELLLDGTMTYVLTGTMAYNKRGLIINARMVNFENKRVVSTSKKLIPYFVLDSIIPSSDKHAVIGD</sequence>
<organism evidence="2 3">
    <name type="scientific">Psychrosphaera algicola</name>
    <dbReference type="NCBI Taxonomy" id="3023714"/>
    <lineage>
        <taxon>Bacteria</taxon>
        <taxon>Pseudomonadati</taxon>
        <taxon>Pseudomonadota</taxon>
        <taxon>Gammaproteobacteria</taxon>
        <taxon>Alteromonadales</taxon>
        <taxon>Pseudoalteromonadaceae</taxon>
        <taxon>Psychrosphaera</taxon>
    </lineage>
</organism>
<dbReference type="InterPro" id="IPR041215">
    <property type="entry name" value="FlgO_dom"/>
</dbReference>
<proteinExistence type="predicted"/>
<evidence type="ECO:0000313" key="3">
    <source>
        <dbReference type="Proteomes" id="UP001528411"/>
    </source>
</evidence>
<reference evidence="2 3" key="1">
    <citation type="submission" date="2023-01" db="EMBL/GenBank/DDBJ databases">
        <title>Psychrosphaera sp. nov., isolated from marine algae.</title>
        <authorList>
            <person name="Bayburt H."/>
            <person name="Choi B.J."/>
            <person name="Kim J.M."/>
            <person name="Choi D.G."/>
            <person name="Jeon C.O."/>
        </authorList>
    </citation>
    <scope>NUCLEOTIDE SEQUENCE [LARGE SCALE GENOMIC DNA]</scope>
    <source>
        <strain evidence="2 3">G1-22</strain>
    </source>
</reference>
<dbReference type="Pfam" id="PF17680">
    <property type="entry name" value="FlgO"/>
    <property type="match status" value="1"/>
</dbReference>
<evidence type="ECO:0000259" key="1">
    <source>
        <dbReference type="Pfam" id="PF17680"/>
    </source>
</evidence>
<feature type="domain" description="FlgO" evidence="1">
    <location>
        <begin position="3"/>
        <end position="63"/>
    </location>
</feature>
<accession>A0ABT5FIX7</accession>
<protein>
    <submittedName>
        <fullName evidence="2">FlgO family outer membrane protein</fullName>
    </submittedName>
</protein>
<dbReference type="EMBL" id="JAQOMS010000002">
    <property type="protein sequence ID" value="MDC2891141.1"/>
    <property type="molecule type" value="Genomic_DNA"/>
</dbReference>
<name>A0ABT5FIX7_9GAMM</name>